<dbReference type="Proteomes" id="UP000505210">
    <property type="component" value="Chromosome"/>
</dbReference>
<dbReference type="KEGG" id="theu:HPC62_12560"/>
<proteinExistence type="predicted"/>
<protein>
    <submittedName>
        <fullName evidence="3">WecB/TagA/CpsF family glycosyltransferase</fullName>
    </submittedName>
</protein>
<dbReference type="RefSeq" id="WP_172356140.1">
    <property type="nucleotide sequence ID" value="NZ_CP053661.1"/>
</dbReference>
<dbReference type="CDD" id="cd06533">
    <property type="entry name" value="Glyco_transf_WecG_TagA"/>
    <property type="match status" value="1"/>
</dbReference>
<dbReference type="PANTHER" id="PTHR34136:SF1">
    <property type="entry name" value="UDP-N-ACETYL-D-MANNOSAMINURONIC ACID TRANSFERASE"/>
    <property type="match status" value="1"/>
</dbReference>
<gene>
    <name evidence="3" type="ORF">HPC62_12560</name>
</gene>
<keyword evidence="4" id="KW-1185">Reference proteome</keyword>
<dbReference type="Pfam" id="PF03808">
    <property type="entry name" value="Glyco_tran_WecG"/>
    <property type="match status" value="1"/>
</dbReference>
<keyword evidence="1" id="KW-0328">Glycosyltransferase</keyword>
<evidence type="ECO:0000256" key="2">
    <source>
        <dbReference type="ARBA" id="ARBA00022679"/>
    </source>
</evidence>
<dbReference type="NCBIfam" id="TIGR00696">
    <property type="entry name" value="wecG_tagA_cpsF"/>
    <property type="match status" value="1"/>
</dbReference>
<reference evidence="3 4" key="1">
    <citation type="submission" date="2020-05" db="EMBL/GenBank/DDBJ databases">
        <title>Complete genome sequence of of a novel Thermoleptolyngbya strain isolated from hot springs of Ganzi, Sichuan China.</title>
        <authorList>
            <person name="Tang J."/>
            <person name="Daroch M."/>
            <person name="Li L."/>
            <person name="Waleron K."/>
            <person name="Waleron M."/>
            <person name="Waleron M."/>
        </authorList>
    </citation>
    <scope>NUCLEOTIDE SEQUENCE [LARGE SCALE GENOMIC DNA]</scope>
    <source>
        <strain evidence="3 4">PKUAC-SCTA183</strain>
    </source>
</reference>
<dbReference type="PANTHER" id="PTHR34136">
    <property type="match status" value="1"/>
</dbReference>
<sequence length="265" mass="30059">MMSQSKPPTQNVIGFPVTALSFYEQIDWMLEWAAQRLSKTVCVANVHMLMEATWNKEFGAILSGSDMVTPDGMPLVWLMSWMGRYRQDRVAGMDIILGLCGRSPSRNVSIFFLGSDANTLQKMRQRLRHEFPNLEIAGMEPLPFRPLTPQEDENITRLINESGAGIVMVSLGCPKQEQWISDHKDKVNAVMIGLGGAFPVYAGVQKWAPEIVRQLGFEWLYRLIQEPGRLWKRYAKTIPPFAVLALLQVVSTLSREDMSLQTRSR</sequence>
<dbReference type="GO" id="GO:0016758">
    <property type="term" value="F:hexosyltransferase activity"/>
    <property type="evidence" value="ECO:0007669"/>
    <property type="project" value="TreeGrafter"/>
</dbReference>
<evidence type="ECO:0000256" key="1">
    <source>
        <dbReference type="ARBA" id="ARBA00022676"/>
    </source>
</evidence>
<evidence type="ECO:0000313" key="4">
    <source>
        <dbReference type="Proteomes" id="UP000505210"/>
    </source>
</evidence>
<dbReference type="AlphaFoldDB" id="A0A6M8B6A5"/>
<dbReference type="EMBL" id="CP053661">
    <property type="protein sequence ID" value="QKD82909.1"/>
    <property type="molecule type" value="Genomic_DNA"/>
</dbReference>
<keyword evidence="2 3" id="KW-0808">Transferase</keyword>
<accession>A0A6M8B6A5</accession>
<organism evidence="3 4">
    <name type="scientific">Thermoleptolyngbya sichuanensis A183</name>
    <dbReference type="NCBI Taxonomy" id="2737172"/>
    <lineage>
        <taxon>Bacteria</taxon>
        <taxon>Bacillati</taxon>
        <taxon>Cyanobacteriota</taxon>
        <taxon>Cyanophyceae</taxon>
        <taxon>Oculatellales</taxon>
        <taxon>Oculatellaceae</taxon>
        <taxon>Thermoleptolyngbya</taxon>
        <taxon>Thermoleptolyngbya sichuanensis</taxon>
    </lineage>
</organism>
<dbReference type="InterPro" id="IPR004629">
    <property type="entry name" value="WecG_TagA_CpsF"/>
</dbReference>
<name>A0A6M8B6A5_9CYAN</name>
<evidence type="ECO:0000313" key="3">
    <source>
        <dbReference type="EMBL" id="QKD82909.1"/>
    </source>
</evidence>